<feature type="transmembrane region" description="Helical" evidence="5">
    <location>
        <begin position="194"/>
        <end position="215"/>
    </location>
</feature>
<feature type="transmembrane region" description="Helical" evidence="5">
    <location>
        <begin position="124"/>
        <end position="149"/>
    </location>
</feature>
<dbReference type="InterPro" id="IPR051784">
    <property type="entry name" value="Nod_factor_ABC_transporter"/>
</dbReference>
<dbReference type="PROSITE" id="PS51012">
    <property type="entry name" value="ABC_TM2"/>
    <property type="match status" value="1"/>
</dbReference>
<keyword evidence="3 5" id="KW-1133">Transmembrane helix</keyword>
<feature type="transmembrane region" description="Helical" evidence="5">
    <location>
        <begin position="79"/>
        <end position="103"/>
    </location>
</feature>
<comment type="caution">
    <text evidence="7">The sequence shown here is derived from an EMBL/GenBank/DDBJ whole genome shotgun (WGS) entry which is preliminary data.</text>
</comment>
<feature type="transmembrane region" description="Helical" evidence="5">
    <location>
        <begin position="48"/>
        <end position="67"/>
    </location>
</feature>
<organism evidence="7 8">
    <name type="scientific">Streptacidiphilus cavernicola</name>
    <dbReference type="NCBI Taxonomy" id="3342716"/>
    <lineage>
        <taxon>Bacteria</taxon>
        <taxon>Bacillati</taxon>
        <taxon>Actinomycetota</taxon>
        <taxon>Actinomycetes</taxon>
        <taxon>Kitasatosporales</taxon>
        <taxon>Streptomycetaceae</taxon>
        <taxon>Streptacidiphilus</taxon>
    </lineage>
</organism>
<evidence type="ECO:0000256" key="4">
    <source>
        <dbReference type="ARBA" id="ARBA00023136"/>
    </source>
</evidence>
<dbReference type="PANTHER" id="PTHR43229:SF6">
    <property type="entry name" value="ABC-TYPE MULTIDRUG TRANSPORT SYSTEM, PERMEASE COMPONENT"/>
    <property type="match status" value="1"/>
</dbReference>
<feature type="transmembrane region" description="Helical" evidence="5">
    <location>
        <begin position="258"/>
        <end position="277"/>
    </location>
</feature>
<reference evidence="7 8" key="1">
    <citation type="submission" date="2024-09" db="EMBL/GenBank/DDBJ databases">
        <authorList>
            <person name="Lee S.D."/>
        </authorList>
    </citation>
    <scope>NUCLEOTIDE SEQUENCE [LARGE SCALE GENOMIC DNA]</scope>
    <source>
        <strain evidence="7 8">N1-5</strain>
    </source>
</reference>
<evidence type="ECO:0000256" key="2">
    <source>
        <dbReference type="ARBA" id="ARBA00022692"/>
    </source>
</evidence>
<dbReference type="Pfam" id="PF01061">
    <property type="entry name" value="ABC2_membrane"/>
    <property type="match status" value="1"/>
</dbReference>
<dbReference type="InterPro" id="IPR013525">
    <property type="entry name" value="ABC2_TM"/>
</dbReference>
<evidence type="ECO:0000313" key="7">
    <source>
        <dbReference type="EMBL" id="MFC1399825.1"/>
    </source>
</evidence>
<keyword evidence="5" id="KW-1003">Cell membrane</keyword>
<dbReference type="PANTHER" id="PTHR43229">
    <property type="entry name" value="NODULATION PROTEIN J"/>
    <property type="match status" value="1"/>
</dbReference>
<evidence type="ECO:0000313" key="8">
    <source>
        <dbReference type="Proteomes" id="UP001592528"/>
    </source>
</evidence>
<dbReference type="RefSeq" id="WP_030250173.1">
    <property type="nucleotide sequence ID" value="NZ_JBHEZZ010000001.1"/>
</dbReference>
<name>A0ABV6UEE6_9ACTN</name>
<feature type="domain" description="ABC transmembrane type-2" evidence="6">
    <location>
        <begin position="45"/>
        <end position="280"/>
    </location>
</feature>
<keyword evidence="4 5" id="KW-0472">Membrane</keyword>
<evidence type="ECO:0000259" key="6">
    <source>
        <dbReference type="PROSITE" id="PS51012"/>
    </source>
</evidence>
<comment type="similarity">
    <text evidence="5">Belongs to the ABC-2 integral membrane protein family.</text>
</comment>
<evidence type="ECO:0000256" key="5">
    <source>
        <dbReference type="RuleBase" id="RU361157"/>
    </source>
</evidence>
<dbReference type="InterPro" id="IPR047817">
    <property type="entry name" value="ABC2_TM_bact-type"/>
</dbReference>
<evidence type="ECO:0000256" key="1">
    <source>
        <dbReference type="ARBA" id="ARBA00004141"/>
    </source>
</evidence>
<keyword evidence="5" id="KW-0813">Transport</keyword>
<keyword evidence="8" id="KW-1185">Reference proteome</keyword>
<accession>A0ABV6UEE6</accession>
<feature type="transmembrane region" description="Helical" evidence="5">
    <location>
        <begin position="161"/>
        <end position="182"/>
    </location>
</feature>
<sequence length="285" mass="30890">MTATTVTITTATTATTAATAPPAFALRLGLARGALETKQFFRSRMQMFFTFSMPVVMLLLLSTIFDYKDPDTGVSTPQIFTTGMIGVGIMGSSLQSLSLQIAGERHLGMLKRLRGTPLPKSSYFIGKIVMVLASSLGQTAVLLAVGRLFFGVRLPVDAAHWLTFGWVYLLGVTSCTLLGIAYSNLIRSADSGAVVMLPMTVLQFVSGVFIVFSQLPRGLQVFASFFPLKWLCQGMRSALLPQAYVHAEPAGSWEHGRIALVLGAWAVVGLLLCLRTFRWKGRKDG</sequence>
<comment type="subcellular location">
    <subcellularLocation>
        <location evidence="5">Cell membrane</location>
        <topology evidence="5">Multi-pass membrane protein</topology>
    </subcellularLocation>
    <subcellularLocation>
        <location evidence="1">Membrane</location>
        <topology evidence="1">Multi-pass membrane protein</topology>
    </subcellularLocation>
</comment>
<proteinExistence type="inferred from homology"/>
<protein>
    <recommendedName>
        <fullName evidence="5">Transport permease protein</fullName>
    </recommendedName>
</protein>
<evidence type="ECO:0000256" key="3">
    <source>
        <dbReference type="ARBA" id="ARBA00022989"/>
    </source>
</evidence>
<keyword evidence="2 5" id="KW-0812">Transmembrane</keyword>
<dbReference type="Proteomes" id="UP001592528">
    <property type="component" value="Unassembled WGS sequence"/>
</dbReference>
<gene>
    <name evidence="7" type="ORF">ACEZDJ_00770</name>
</gene>
<dbReference type="EMBL" id="JBHEZZ010000001">
    <property type="protein sequence ID" value="MFC1399825.1"/>
    <property type="molecule type" value="Genomic_DNA"/>
</dbReference>